<dbReference type="GO" id="GO:0004519">
    <property type="term" value="F:endonuclease activity"/>
    <property type="evidence" value="ECO:0007669"/>
    <property type="project" value="UniProtKB-KW"/>
</dbReference>
<dbReference type="InterPro" id="IPR003615">
    <property type="entry name" value="HNH_nuc"/>
</dbReference>
<comment type="similarity">
    <text evidence="3">Belongs to the HNH nuclease family.</text>
</comment>
<evidence type="ECO:0000313" key="6">
    <source>
        <dbReference type="EMBL" id="MDZ5758711.1"/>
    </source>
</evidence>
<dbReference type="AlphaFoldDB" id="A0AAW9JYZ3"/>
<dbReference type="GO" id="GO:0008270">
    <property type="term" value="F:zinc ion binding"/>
    <property type="evidence" value="ECO:0007669"/>
    <property type="project" value="InterPro"/>
</dbReference>
<dbReference type="Proteomes" id="UP001290462">
    <property type="component" value="Unassembled WGS sequence"/>
</dbReference>
<evidence type="ECO:0000313" key="7">
    <source>
        <dbReference type="Proteomes" id="UP001290462"/>
    </source>
</evidence>
<dbReference type="CDD" id="cd00085">
    <property type="entry name" value="HNHc"/>
    <property type="match status" value="1"/>
</dbReference>
<comment type="caution">
    <text evidence="6">The sequence shown here is derived from an EMBL/GenBank/DDBJ whole genome shotgun (WGS) entry which is preliminary data.</text>
</comment>
<evidence type="ECO:0000259" key="5">
    <source>
        <dbReference type="SMART" id="SM00507"/>
    </source>
</evidence>
<proteinExistence type="inferred from homology"/>
<name>A0AAW9JYZ3_CARML</name>
<evidence type="ECO:0000256" key="2">
    <source>
        <dbReference type="ARBA" id="ARBA00022801"/>
    </source>
</evidence>
<dbReference type="Gene3D" id="1.10.30.50">
    <property type="match status" value="1"/>
</dbReference>
<dbReference type="InterPro" id="IPR002711">
    <property type="entry name" value="HNH"/>
</dbReference>
<dbReference type="PANTHER" id="PTHR41286">
    <property type="entry name" value="HNH NUCLEASE YAJD-RELATED"/>
    <property type="match status" value="1"/>
</dbReference>
<dbReference type="GO" id="GO:0016787">
    <property type="term" value="F:hydrolase activity"/>
    <property type="evidence" value="ECO:0007669"/>
    <property type="project" value="UniProtKB-KW"/>
</dbReference>
<accession>A0AAW9JYZ3</accession>
<dbReference type="PANTHER" id="PTHR41286:SF1">
    <property type="entry name" value="HNH NUCLEASE YAJD-RELATED"/>
    <property type="match status" value="1"/>
</dbReference>
<dbReference type="SMART" id="SM00507">
    <property type="entry name" value="HNHc"/>
    <property type="match status" value="1"/>
</dbReference>
<evidence type="ECO:0000256" key="4">
    <source>
        <dbReference type="ARBA" id="ARBA00040194"/>
    </source>
</evidence>
<keyword evidence="2 6" id="KW-0378">Hydrolase</keyword>
<reference evidence="6" key="1">
    <citation type="submission" date="2023-08" db="EMBL/GenBank/DDBJ databases">
        <title>Genomic characterization of piscicolin 126 produced by Carnobacterium maltaromaticum CM22 strain isolated from salmon (Salmo salar).</title>
        <authorList>
            <person name="Gonzalez-Gragera E."/>
            <person name="Garcia-Lopez J.D."/>
            <person name="Teso-Perez C."/>
            <person name="Gimenez-Hernandez I."/>
            <person name="Peralta-Sanchez J.M."/>
            <person name="Valdivia E."/>
            <person name="Montalban-Lopez M."/>
            <person name="Martin-Platero A.M."/>
            <person name="Banos A."/>
            <person name="Martinez-Bueno M."/>
        </authorList>
    </citation>
    <scope>NUCLEOTIDE SEQUENCE</scope>
    <source>
        <strain evidence="6">CM22</strain>
    </source>
</reference>
<evidence type="ECO:0000256" key="3">
    <source>
        <dbReference type="ARBA" id="ARBA00038412"/>
    </source>
</evidence>
<dbReference type="RefSeq" id="WP_322808879.1">
    <property type="nucleotide sequence ID" value="NZ_JAVBVO010000003.1"/>
</dbReference>
<evidence type="ECO:0000256" key="1">
    <source>
        <dbReference type="ARBA" id="ARBA00022722"/>
    </source>
</evidence>
<sequence>MKYCQFNGCTNKVNKGAYCDDHRRVSPSKKKVKNIYHHKNKSFYQSDPWKDLRSDVYEREKGKCQRCSKFVFGRTAHCHHVIAIKENPLLKLEINNIMLLCPKCHVIVENEEKPKKVFASYFNSNPPLSK</sequence>
<dbReference type="GO" id="GO:0005829">
    <property type="term" value="C:cytosol"/>
    <property type="evidence" value="ECO:0007669"/>
    <property type="project" value="TreeGrafter"/>
</dbReference>
<gene>
    <name evidence="6" type="ORF">RAK27_08605</name>
</gene>
<dbReference type="EMBL" id="JAVBVO010000003">
    <property type="protein sequence ID" value="MDZ5758711.1"/>
    <property type="molecule type" value="Genomic_DNA"/>
</dbReference>
<protein>
    <recommendedName>
        <fullName evidence="4">Putative HNH nuclease YajD</fullName>
    </recommendedName>
</protein>
<dbReference type="GO" id="GO:0003676">
    <property type="term" value="F:nucleic acid binding"/>
    <property type="evidence" value="ECO:0007669"/>
    <property type="project" value="InterPro"/>
</dbReference>
<feature type="domain" description="HNH nuclease" evidence="5">
    <location>
        <begin position="51"/>
        <end position="106"/>
    </location>
</feature>
<dbReference type="Pfam" id="PF01844">
    <property type="entry name" value="HNH"/>
    <property type="match status" value="1"/>
</dbReference>
<keyword evidence="1" id="KW-0540">Nuclease</keyword>
<keyword evidence="6" id="KW-0255">Endonuclease</keyword>
<organism evidence="6 7">
    <name type="scientific">Carnobacterium maltaromaticum</name>
    <name type="common">Carnobacterium piscicola</name>
    <dbReference type="NCBI Taxonomy" id="2751"/>
    <lineage>
        <taxon>Bacteria</taxon>
        <taxon>Bacillati</taxon>
        <taxon>Bacillota</taxon>
        <taxon>Bacilli</taxon>
        <taxon>Lactobacillales</taxon>
        <taxon>Carnobacteriaceae</taxon>
        <taxon>Carnobacterium</taxon>
    </lineage>
</organism>